<accession>A0A401RTQ0</accession>
<dbReference type="OrthoDB" id="7493297at2759"/>
<feature type="compositionally biased region" description="Polar residues" evidence="1">
    <location>
        <begin position="61"/>
        <end position="74"/>
    </location>
</feature>
<feature type="compositionally biased region" description="Polar residues" evidence="1">
    <location>
        <begin position="92"/>
        <end position="122"/>
    </location>
</feature>
<dbReference type="STRING" id="137246.A0A401RTQ0"/>
<reference evidence="2 3" key="1">
    <citation type="journal article" date="2018" name="Nat. Ecol. Evol.">
        <title>Shark genomes provide insights into elasmobranch evolution and the origin of vertebrates.</title>
        <authorList>
            <person name="Hara Y"/>
            <person name="Yamaguchi K"/>
            <person name="Onimaru K"/>
            <person name="Kadota M"/>
            <person name="Koyanagi M"/>
            <person name="Keeley SD"/>
            <person name="Tatsumi K"/>
            <person name="Tanaka K"/>
            <person name="Motone F"/>
            <person name="Kageyama Y"/>
            <person name="Nozu R"/>
            <person name="Adachi N"/>
            <person name="Nishimura O"/>
            <person name="Nakagawa R"/>
            <person name="Tanegashima C"/>
            <person name="Kiyatake I"/>
            <person name="Matsumoto R"/>
            <person name="Murakumo K"/>
            <person name="Nishida K"/>
            <person name="Terakita A"/>
            <person name="Kuratani S"/>
            <person name="Sato K"/>
            <person name="Hyodo S Kuraku.S."/>
        </authorList>
    </citation>
    <scope>NUCLEOTIDE SEQUENCE [LARGE SCALE GENOMIC DNA]</scope>
</reference>
<feature type="compositionally biased region" description="Low complexity" evidence="1">
    <location>
        <begin position="78"/>
        <end position="91"/>
    </location>
</feature>
<feature type="compositionally biased region" description="Low complexity" evidence="1">
    <location>
        <begin position="123"/>
        <end position="132"/>
    </location>
</feature>
<comment type="caution">
    <text evidence="2">The sequence shown here is derived from an EMBL/GenBank/DDBJ whole genome shotgun (WGS) entry which is preliminary data.</text>
</comment>
<evidence type="ECO:0000313" key="3">
    <source>
        <dbReference type="Proteomes" id="UP000287033"/>
    </source>
</evidence>
<evidence type="ECO:0000256" key="1">
    <source>
        <dbReference type="SAM" id="MobiDB-lite"/>
    </source>
</evidence>
<sequence>MESTSVDTTVTTISSNPTLTSTDLSTSGETKTTIQQTTRKSMPVDTAVTPSSLKPTLTSTAQSISGGPKPTSQHSTRESTSVDTTVTTISSNPTLTPTDPSTSGGMSPTGQVSTDQSMSTDGTTFTNSPNVTTTSAQFSTTGEQCSGLQLAPNYKNASYTNQDVTVDCSTYVKDNFKDYFAAVNTSSGWICVSRCYSDHKDHLQCRYGKCELTAKGPKCL</sequence>
<dbReference type="EMBL" id="BEZZ01002277">
    <property type="protein sequence ID" value="GCC21518.1"/>
    <property type="molecule type" value="Genomic_DNA"/>
</dbReference>
<organism evidence="2 3">
    <name type="scientific">Chiloscyllium punctatum</name>
    <name type="common">Brownbanded bambooshark</name>
    <name type="synonym">Hemiscyllium punctatum</name>
    <dbReference type="NCBI Taxonomy" id="137246"/>
    <lineage>
        <taxon>Eukaryota</taxon>
        <taxon>Metazoa</taxon>
        <taxon>Chordata</taxon>
        <taxon>Craniata</taxon>
        <taxon>Vertebrata</taxon>
        <taxon>Chondrichthyes</taxon>
        <taxon>Elasmobranchii</taxon>
        <taxon>Galeomorphii</taxon>
        <taxon>Galeoidea</taxon>
        <taxon>Orectolobiformes</taxon>
        <taxon>Hemiscylliidae</taxon>
        <taxon>Chiloscyllium</taxon>
    </lineage>
</organism>
<feature type="region of interest" description="Disordered" evidence="1">
    <location>
        <begin position="1"/>
        <end position="132"/>
    </location>
</feature>
<feature type="compositionally biased region" description="Low complexity" evidence="1">
    <location>
        <begin position="1"/>
        <end position="15"/>
    </location>
</feature>
<evidence type="ECO:0000313" key="2">
    <source>
        <dbReference type="EMBL" id="GCC21518.1"/>
    </source>
</evidence>
<proteinExistence type="predicted"/>
<feature type="compositionally biased region" description="Polar residues" evidence="1">
    <location>
        <begin position="16"/>
        <end position="40"/>
    </location>
</feature>
<dbReference type="AlphaFoldDB" id="A0A401RTQ0"/>
<protein>
    <submittedName>
        <fullName evidence="2">Uncharacterized protein</fullName>
    </submittedName>
</protein>
<name>A0A401RTQ0_CHIPU</name>
<gene>
    <name evidence="2" type="ORF">chiPu_0019990</name>
</gene>
<feature type="compositionally biased region" description="Low complexity" evidence="1">
    <location>
        <begin position="49"/>
        <end position="60"/>
    </location>
</feature>
<keyword evidence="3" id="KW-1185">Reference proteome</keyword>
<dbReference type="Proteomes" id="UP000287033">
    <property type="component" value="Unassembled WGS sequence"/>
</dbReference>